<dbReference type="EMBL" id="PUHY01000006">
    <property type="protein sequence ID" value="PQO36423.1"/>
    <property type="molecule type" value="Genomic_DNA"/>
</dbReference>
<dbReference type="InterPro" id="IPR017850">
    <property type="entry name" value="Alkaline_phosphatase_core_sf"/>
</dbReference>
<dbReference type="InterPro" id="IPR000917">
    <property type="entry name" value="Sulfatase_N"/>
</dbReference>
<accession>A0A2S8FW91</accession>
<dbReference type="PANTHER" id="PTHR42693">
    <property type="entry name" value="ARYLSULFATASE FAMILY MEMBER"/>
    <property type="match status" value="1"/>
</dbReference>
<protein>
    <submittedName>
        <fullName evidence="4">Arylsulfatase</fullName>
    </submittedName>
</protein>
<sequence>MLQFLAVSTQILSKLDCHRTFSRHLLQRITTLALLFSAVFFTQFVLAAQLNAESNNRPNVVVILTDDQGYGEFSCNGNPIASTPNIDALAKEGVRLTDFHVSPMCTPTRGQLLSGLDAFRNGAINVSSGRTLLRPELKTMADVFRAAGYRTGHFGKWHLGDNYPFRPEDRGFDEAVWFPSSHINSVPDYWDNDYFEDTYVHNTKREKYAGYCTDVFFQEATKWIESGDDDRPFFAYIALNAAHWPWFVPDEYREPIRQAMQKNPEIVKDLRSQQRENLVSFLAMGANIDDNVGRFDQALERAGLKENTIVVFLTDNGSTMGPDYYNAGMRGKKTTLWEGGHRVPCFIRWPAGLSKPHEVDDLSHVQDLLPTLADLSGNAKHLPETLDGMSLKPVLLNENVSLPERMLVINYSRMPSFKVSYTKGNPAIPQKNGACVMWKDWRLLENRALYNVEDDPHQDNDVAADHPEVVQQLRAHLDAWWDEVKGDVLTPQRVILGSDSENPLLLSACEWLDVFVDQQVQIRRGVRKDGSWHVTVAEPGTYAFELRRWPKESGLKLAEDCPETKVTDGTYVKGRALPIYHARMRINDEVHDIDQPTKDLTAFEFETMLEKGPVEIQATLLDDTKKEICGVYYLYVHRVSP</sequence>
<proteinExistence type="inferred from homology"/>
<dbReference type="SUPFAM" id="SSF53649">
    <property type="entry name" value="Alkaline phosphatase-like"/>
    <property type="match status" value="1"/>
</dbReference>
<feature type="domain" description="Sulfatase N-terminal" evidence="3">
    <location>
        <begin position="58"/>
        <end position="377"/>
    </location>
</feature>
<name>A0A2S8FW91_9BACT</name>
<comment type="similarity">
    <text evidence="1">Belongs to the sulfatase family.</text>
</comment>
<dbReference type="GO" id="GO:0004065">
    <property type="term" value="F:arylsulfatase activity"/>
    <property type="evidence" value="ECO:0007669"/>
    <property type="project" value="TreeGrafter"/>
</dbReference>
<evidence type="ECO:0000256" key="1">
    <source>
        <dbReference type="ARBA" id="ARBA00008779"/>
    </source>
</evidence>
<dbReference type="Pfam" id="PF00884">
    <property type="entry name" value="Sulfatase"/>
    <property type="match status" value="1"/>
</dbReference>
<dbReference type="OrthoDB" id="9783154at2"/>
<dbReference type="Proteomes" id="UP000238322">
    <property type="component" value="Unassembled WGS sequence"/>
</dbReference>
<dbReference type="FunFam" id="3.40.720.10:FF:000070">
    <property type="entry name" value="Arylsulfatase A"/>
    <property type="match status" value="1"/>
</dbReference>
<dbReference type="InterPro" id="IPR050738">
    <property type="entry name" value="Sulfatase"/>
</dbReference>
<dbReference type="RefSeq" id="WP_105329713.1">
    <property type="nucleotide sequence ID" value="NZ_PUHY01000006.1"/>
</dbReference>
<dbReference type="Gene3D" id="3.40.720.10">
    <property type="entry name" value="Alkaline Phosphatase, subunit A"/>
    <property type="match status" value="1"/>
</dbReference>
<evidence type="ECO:0000259" key="3">
    <source>
        <dbReference type="Pfam" id="PF00884"/>
    </source>
</evidence>
<evidence type="ECO:0000313" key="4">
    <source>
        <dbReference type="EMBL" id="PQO36423.1"/>
    </source>
</evidence>
<dbReference type="PANTHER" id="PTHR42693:SF53">
    <property type="entry name" value="ENDO-4-O-SULFATASE"/>
    <property type="match status" value="1"/>
</dbReference>
<evidence type="ECO:0000313" key="5">
    <source>
        <dbReference type="Proteomes" id="UP000238322"/>
    </source>
</evidence>
<reference evidence="4 5" key="1">
    <citation type="submission" date="2018-02" db="EMBL/GenBank/DDBJ databases">
        <title>Comparative genomes isolates from brazilian mangrove.</title>
        <authorList>
            <person name="Araujo J.E."/>
            <person name="Taketani R.G."/>
            <person name="Silva M.C.P."/>
            <person name="Loureco M.V."/>
            <person name="Andreote F.D."/>
        </authorList>
    </citation>
    <scope>NUCLEOTIDE SEQUENCE [LARGE SCALE GENOMIC DNA]</scope>
    <source>
        <strain evidence="4 5">Hex-1 MGV</strain>
    </source>
</reference>
<keyword evidence="2" id="KW-0378">Hydrolase</keyword>
<organism evidence="4 5">
    <name type="scientific">Blastopirellula marina</name>
    <dbReference type="NCBI Taxonomy" id="124"/>
    <lineage>
        <taxon>Bacteria</taxon>
        <taxon>Pseudomonadati</taxon>
        <taxon>Planctomycetota</taxon>
        <taxon>Planctomycetia</taxon>
        <taxon>Pirellulales</taxon>
        <taxon>Pirellulaceae</taxon>
        <taxon>Blastopirellula</taxon>
    </lineage>
</organism>
<dbReference type="Gene3D" id="3.30.1120.10">
    <property type="match status" value="1"/>
</dbReference>
<dbReference type="AlphaFoldDB" id="A0A2S8FW91"/>
<comment type="caution">
    <text evidence="4">The sequence shown here is derived from an EMBL/GenBank/DDBJ whole genome shotgun (WGS) entry which is preliminary data.</text>
</comment>
<evidence type="ECO:0000256" key="2">
    <source>
        <dbReference type="ARBA" id="ARBA00022801"/>
    </source>
</evidence>
<gene>
    <name evidence="4" type="ORF">C5Y83_10235</name>
</gene>
<dbReference type="CDD" id="cd16146">
    <property type="entry name" value="ARS_like"/>
    <property type="match status" value="1"/>
</dbReference>